<dbReference type="InterPro" id="IPR008254">
    <property type="entry name" value="Flavodoxin/NO_synth"/>
</dbReference>
<dbReference type="PROSITE" id="PS50902">
    <property type="entry name" value="FLAVODOXIN_LIKE"/>
    <property type="match status" value="1"/>
</dbReference>
<dbReference type="Proteomes" id="UP000649151">
    <property type="component" value="Unassembled WGS sequence"/>
</dbReference>
<dbReference type="PANTHER" id="PTHR38030">
    <property type="entry name" value="PROTOPORPHYRINOGEN IX DEHYDROGENASE [MENAQUINONE]"/>
    <property type="match status" value="1"/>
</dbReference>
<dbReference type="EMBL" id="JACOQK010000001">
    <property type="protein sequence ID" value="MBC5786906.1"/>
    <property type="molecule type" value="Genomic_DNA"/>
</dbReference>
<dbReference type="Pfam" id="PF12724">
    <property type="entry name" value="Flavodoxin_5"/>
    <property type="match status" value="1"/>
</dbReference>
<dbReference type="SUPFAM" id="SSF52218">
    <property type="entry name" value="Flavoproteins"/>
    <property type="match status" value="1"/>
</dbReference>
<sequence>MKAIIIYRSKYGAAEQYAQMLAQQLGCEAMDVRHVTGLGQYDTILFCGGVYANGIGGISFLKKNLSQLAGKRVAIFAVGASPYEEKAMDALKQRNLKGGLEDIPLFYGRGAWDEGRMSWKDRTMCRMLKKMVAKKDPSTYEPWEAALVSAGEKCSWVSPDYLFPLLEYCKQPK</sequence>
<protein>
    <submittedName>
        <fullName evidence="2">Flavodoxin domain-containing protein</fullName>
    </submittedName>
</protein>
<accession>A0ABR7IP63</accession>
<keyword evidence="3" id="KW-1185">Reference proteome</keyword>
<dbReference type="InterPro" id="IPR052200">
    <property type="entry name" value="Protoporphyrinogen_IX_DH"/>
</dbReference>
<dbReference type="Gene3D" id="3.40.50.360">
    <property type="match status" value="1"/>
</dbReference>
<evidence type="ECO:0000313" key="3">
    <source>
        <dbReference type="Proteomes" id="UP000649151"/>
    </source>
</evidence>
<proteinExistence type="predicted"/>
<dbReference type="InterPro" id="IPR029039">
    <property type="entry name" value="Flavoprotein-like_sf"/>
</dbReference>
<name>A0ABR7IP63_9CLOT</name>
<feature type="domain" description="Flavodoxin-like" evidence="1">
    <location>
        <begin position="3"/>
        <end position="124"/>
    </location>
</feature>
<dbReference type="InterPro" id="IPR026816">
    <property type="entry name" value="Flavodoxin_dom"/>
</dbReference>
<gene>
    <name evidence="2" type="ORF">H8Z77_02565</name>
</gene>
<evidence type="ECO:0000313" key="2">
    <source>
        <dbReference type="EMBL" id="MBC5786906.1"/>
    </source>
</evidence>
<organism evidence="2 3">
    <name type="scientific">Clostridium facile</name>
    <dbReference type="NCBI Taxonomy" id="2763035"/>
    <lineage>
        <taxon>Bacteria</taxon>
        <taxon>Bacillati</taxon>
        <taxon>Bacillota</taxon>
        <taxon>Clostridia</taxon>
        <taxon>Eubacteriales</taxon>
        <taxon>Clostridiaceae</taxon>
        <taxon>Clostridium</taxon>
    </lineage>
</organism>
<reference evidence="2 3" key="1">
    <citation type="submission" date="2020-08" db="EMBL/GenBank/DDBJ databases">
        <title>Genome public.</title>
        <authorList>
            <person name="Liu C."/>
            <person name="Sun Q."/>
        </authorList>
    </citation>
    <scope>NUCLEOTIDE SEQUENCE [LARGE SCALE GENOMIC DNA]</scope>
    <source>
        <strain evidence="2 3">NSJ-27</strain>
    </source>
</reference>
<dbReference type="PANTHER" id="PTHR38030:SF2">
    <property type="entry name" value="PROTOPORPHYRINOGEN IX DEHYDROGENASE [QUINONE]"/>
    <property type="match status" value="1"/>
</dbReference>
<dbReference type="RefSeq" id="WP_186996085.1">
    <property type="nucleotide sequence ID" value="NZ_JACOQK010000001.1"/>
</dbReference>
<evidence type="ECO:0000259" key="1">
    <source>
        <dbReference type="PROSITE" id="PS50902"/>
    </source>
</evidence>
<comment type="caution">
    <text evidence="2">The sequence shown here is derived from an EMBL/GenBank/DDBJ whole genome shotgun (WGS) entry which is preliminary data.</text>
</comment>